<evidence type="ECO:0000256" key="3">
    <source>
        <dbReference type="ARBA" id="ARBA00022452"/>
    </source>
</evidence>
<evidence type="ECO:0000259" key="10">
    <source>
        <dbReference type="Pfam" id="PF00593"/>
    </source>
</evidence>
<keyword evidence="3 8" id="KW-1134">Transmembrane beta strand</keyword>
<evidence type="ECO:0000256" key="9">
    <source>
        <dbReference type="RuleBase" id="RU003357"/>
    </source>
</evidence>
<dbReference type="Pfam" id="PF07715">
    <property type="entry name" value="Plug"/>
    <property type="match status" value="1"/>
</dbReference>
<dbReference type="GO" id="GO:0015344">
    <property type="term" value="F:siderophore uptake transmembrane transporter activity"/>
    <property type="evidence" value="ECO:0007669"/>
    <property type="project" value="TreeGrafter"/>
</dbReference>
<dbReference type="InterPro" id="IPR000531">
    <property type="entry name" value="Beta-barrel_TonB"/>
</dbReference>
<dbReference type="RefSeq" id="WP_104271020.1">
    <property type="nucleotide sequence ID" value="NZ_QRDH01000007.1"/>
</dbReference>
<protein>
    <submittedName>
        <fullName evidence="12">TonB-dependent receptor</fullName>
    </submittedName>
</protein>
<dbReference type="Pfam" id="PF00593">
    <property type="entry name" value="TonB_dep_Rec_b-barrel"/>
    <property type="match status" value="1"/>
</dbReference>
<keyword evidence="4 8" id="KW-0812">Transmembrane</keyword>
<dbReference type="GO" id="GO:0044718">
    <property type="term" value="P:siderophore transmembrane transport"/>
    <property type="evidence" value="ECO:0007669"/>
    <property type="project" value="TreeGrafter"/>
</dbReference>
<evidence type="ECO:0000313" key="12">
    <source>
        <dbReference type="EMBL" id="RDU40143.1"/>
    </source>
</evidence>
<dbReference type="InterPro" id="IPR037066">
    <property type="entry name" value="Plug_dom_sf"/>
</dbReference>
<dbReference type="PANTHER" id="PTHR30069">
    <property type="entry name" value="TONB-DEPENDENT OUTER MEMBRANE RECEPTOR"/>
    <property type="match status" value="1"/>
</dbReference>
<keyword evidence="13" id="KW-1185">Reference proteome</keyword>
<sequence>MHQSIKMAGMSNCRPLVTCLGVSLAIFALLPVTVQAQTEPPDFMPGLLGLEGEHSEIPEVLTTTRLRQSKLRVPGTTTIITGDMIRDLGVMNLVEALRLVPGMVVGHWGSTNPVATYHGTSQYEQRRLQVQIDGRTAYRISLADVDWLGMPVALENIERIEVSRGPNSAAYGINAFLGSINIITRSPQDTAGVEAYTSVGSRGHVRTFTSVGDTDADKSWRLSYEKRKSNGFDSQVDGGEEIPFHDGHDINNFNFDSVFRIDRQHSIDVRAGVLDGVNEEDFEKSGKLGAITNPDIIMDDYYLHVRFDGATSPSHFYHIQASYQNQRQRQRWTVSAPAAEINALLPSGFPPFPEDQGPFIADLNEDLEETRQEIELQDTIIFSDEFKLVSGVGYRKDSFNSETFFNGKGDNYQSRVFANAEYSPFRWLTFNAGGNWEQTTTTDEDYFSPRAAANFILNNNHALRFVFSRAVRTPDAFEQNPDWGYTPRNVQAPFEALDGQRIEVEGLLDPTTSTYGQELEEEWITSREISYFGQFHLERALLSVEVRYFNDDFRDMISGVINEEEWYIANNVDLEQEGVELETSLEFSGTKLRATYAYLEQEGRYTGDPAALPVDKQERAVDLLARLSARDSGSFAWIQDLPMGFMTSAAMYWTNEVRESRFERADFRLARRVDKADYSYMLALTMQHYLNPKPWISPDNRIEDQNQFFVEAGIRF</sequence>
<dbReference type="PANTHER" id="PTHR30069:SF27">
    <property type="entry name" value="BLL4766 PROTEIN"/>
    <property type="match status" value="1"/>
</dbReference>
<organism evidence="12 13">
    <name type="scientific">Marinobacter flavimaris</name>
    <dbReference type="NCBI Taxonomy" id="262076"/>
    <lineage>
        <taxon>Bacteria</taxon>
        <taxon>Pseudomonadati</taxon>
        <taxon>Pseudomonadota</taxon>
        <taxon>Gammaproteobacteria</taxon>
        <taxon>Pseudomonadales</taxon>
        <taxon>Marinobacteraceae</taxon>
        <taxon>Marinobacter</taxon>
    </lineage>
</organism>
<evidence type="ECO:0000256" key="8">
    <source>
        <dbReference type="PROSITE-ProRule" id="PRU01360"/>
    </source>
</evidence>
<keyword evidence="5 9" id="KW-0798">TonB box</keyword>
<evidence type="ECO:0000256" key="5">
    <source>
        <dbReference type="ARBA" id="ARBA00023077"/>
    </source>
</evidence>
<dbReference type="InterPro" id="IPR012910">
    <property type="entry name" value="Plug_dom"/>
</dbReference>
<evidence type="ECO:0000313" key="13">
    <source>
        <dbReference type="Proteomes" id="UP000256431"/>
    </source>
</evidence>
<evidence type="ECO:0000259" key="11">
    <source>
        <dbReference type="Pfam" id="PF07715"/>
    </source>
</evidence>
<dbReference type="InterPro" id="IPR036942">
    <property type="entry name" value="Beta-barrel_TonB_sf"/>
</dbReference>
<reference evidence="12 13" key="1">
    <citation type="submission" date="2018-08" db="EMBL/GenBank/DDBJ databases">
        <title>Genome sequence of Marinobacter flavimaris KCTC 12185.</title>
        <authorList>
            <person name="Chun J."/>
            <person name="Kim B.-Y."/>
            <person name="Choi S.-B."/>
            <person name="Kwak M.-J."/>
        </authorList>
    </citation>
    <scope>NUCLEOTIDE SEQUENCE [LARGE SCALE GENOMIC DNA]</scope>
    <source>
        <strain evidence="12 13">KCTC 12185</strain>
    </source>
</reference>
<feature type="domain" description="TonB-dependent receptor-like beta-barrel" evidence="10">
    <location>
        <begin position="305"/>
        <end position="640"/>
    </location>
</feature>
<keyword evidence="2 8" id="KW-0813">Transport</keyword>
<feature type="domain" description="TonB-dependent receptor plug" evidence="11">
    <location>
        <begin position="70"/>
        <end position="178"/>
    </location>
</feature>
<dbReference type="Gene3D" id="2.170.130.10">
    <property type="entry name" value="TonB-dependent receptor, plug domain"/>
    <property type="match status" value="1"/>
</dbReference>
<dbReference type="Proteomes" id="UP000256431">
    <property type="component" value="Unassembled WGS sequence"/>
</dbReference>
<dbReference type="PROSITE" id="PS52016">
    <property type="entry name" value="TONB_DEPENDENT_REC_3"/>
    <property type="match status" value="1"/>
</dbReference>
<accession>A0A3D8H0E4</accession>
<evidence type="ECO:0000256" key="2">
    <source>
        <dbReference type="ARBA" id="ARBA00022448"/>
    </source>
</evidence>
<comment type="similarity">
    <text evidence="8 9">Belongs to the TonB-dependent receptor family.</text>
</comment>
<comment type="caution">
    <text evidence="12">The sequence shown here is derived from an EMBL/GenBank/DDBJ whole genome shotgun (WGS) entry which is preliminary data.</text>
</comment>
<gene>
    <name evidence="12" type="ORF">DXI23_15315</name>
</gene>
<dbReference type="GO" id="GO:0009279">
    <property type="term" value="C:cell outer membrane"/>
    <property type="evidence" value="ECO:0007669"/>
    <property type="project" value="UniProtKB-SubCell"/>
</dbReference>
<dbReference type="AlphaFoldDB" id="A0A3D8H0E4"/>
<name>A0A3D8H0E4_9GAMM</name>
<dbReference type="Gene3D" id="2.40.170.20">
    <property type="entry name" value="TonB-dependent receptor, beta-barrel domain"/>
    <property type="match status" value="1"/>
</dbReference>
<evidence type="ECO:0000256" key="7">
    <source>
        <dbReference type="ARBA" id="ARBA00023237"/>
    </source>
</evidence>
<dbReference type="EMBL" id="QRDH01000007">
    <property type="protein sequence ID" value="RDU40143.1"/>
    <property type="molecule type" value="Genomic_DNA"/>
</dbReference>
<keyword evidence="6 8" id="KW-0472">Membrane</keyword>
<evidence type="ECO:0000256" key="1">
    <source>
        <dbReference type="ARBA" id="ARBA00004571"/>
    </source>
</evidence>
<proteinExistence type="inferred from homology"/>
<comment type="subcellular location">
    <subcellularLocation>
        <location evidence="1 8">Cell outer membrane</location>
        <topology evidence="1 8">Multi-pass membrane protein</topology>
    </subcellularLocation>
</comment>
<evidence type="ECO:0000256" key="6">
    <source>
        <dbReference type="ARBA" id="ARBA00023136"/>
    </source>
</evidence>
<keyword evidence="12" id="KW-0675">Receptor</keyword>
<evidence type="ECO:0000256" key="4">
    <source>
        <dbReference type="ARBA" id="ARBA00022692"/>
    </source>
</evidence>
<dbReference type="SUPFAM" id="SSF56935">
    <property type="entry name" value="Porins"/>
    <property type="match status" value="1"/>
</dbReference>
<dbReference type="InterPro" id="IPR039426">
    <property type="entry name" value="TonB-dep_rcpt-like"/>
</dbReference>
<keyword evidence="7 8" id="KW-0998">Cell outer membrane</keyword>